<comment type="similarity">
    <text evidence="1">Belongs to the peptidase S33 family.</text>
</comment>
<dbReference type="PANTHER" id="PTHR21661">
    <property type="entry name" value="EPOXIDE HYDROLASE 1-RELATED"/>
    <property type="match status" value="1"/>
</dbReference>
<feature type="active site" description="Proton donor" evidence="3">
    <location>
        <position position="307"/>
    </location>
</feature>
<evidence type="ECO:0000313" key="5">
    <source>
        <dbReference type="EMBL" id="KAK5955088.1"/>
    </source>
</evidence>
<dbReference type="PANTHER" id="PTHR21661:SF79">
    <property type="entry name" value="EPOXIDE HYDROLASE"/>
    <property type="match status" value="1"/>
</dbReference>
<keyword evidence="6" id="KW-1185">Reference proteome</keyword>
<dbReference type="InterPro" id="IPR010497">
    <property type="entry name" value="Epoxide_hydro_N"/>
</dbReference>
<feature type="active site" description="Proton acceptor" evidence="3">
    <location>
        <position position="365"/>
    </location>
</feature>
<dbReference type="PIRSF" id="PIRSF001112">
    <property type="entry name" value="Epoxide_hydrolase"/>
    <property type="match status" value="1"/>
</dbReference>
<organism evidence="5 6">
    <name type="scientific">Knufia fluminis</name>
    <dbReference type="NCBI Taxonomy" id="191047"/>
    <lineage>
        <taxon>Eukaryota</taxon>
        <taxon>Fungi</taxon>
        <taxon>Dikarya</taxon>
        <taxon>Ascomycota</taxon>
        <taxon>Pezizomycotina</taxon>
        <taxon>Eurotiomycetes</taxon>
        <taxon>Chaetothyriomycetidae</taxon>
        <taxon>Chaetothyriales</taxon>
        <taxon>Trichomeriaceae</taxon>
        <taxon>Knufia</taxon>
    </lineage>
</organism>
<feature type="domain" description="Epoxide hydrolase N-terminal" evidence="4">
    <location>
        <begin position="5"/>
        <end position="112"/>
    </location>
</feature>
<feature type="active site" description="Nucleophile" evidence="3">
    <location>
        <position position="177"/>
    </location>
</feature>
<evidence type="ECO:0000256" key="1">
    <source>
        <dbReference type="ARBA" id="ARBA00010088"/>
    </source>
</evidence>
<evidence type="ECO:0000313" key="6">
    <source>
        <dbReference type="Proteomes" id="UP001316803"/>
    </source>
</evidence>
<dbReference type="InterPro" id="IPR000639">
    <property type="entry name" value="Epox_hydrolase-like"/>
</dbReference>
<dbReference type="Gene3D" id="3.40.50.1820">
    <property type="entry name" value="alpha/beta hydrolase"/>
    <property type="match status" value="1"/>
</dbReference>
<accession>A0AAN8EN35</accession>
<dbReference type="GO" id="GO:0097176">
    <property type="term" value="P:epoxide metabolic process"/>
    <property type="evidence" value="ECO:0007669"/>
    <property type="project" value="TreeGrafter"/>
</dbReference>
<dbReference type="EMBL" id="JAKLMC020000007">
    <property type="protein sequence ID" value="KAK5955088.1"/>
    <property type="molecule type" value="Genomic_DNA"/>
</dbReference>
<dbReference type="Proteomes" id="UP001316803">
    <property type="component" value="Unassembled WGS sequence"/>
</dbReference>
<evidence type="ECO:0000256" key="3">
    <source>
        <dbReference type="PIRSR" id="PIRSR001112-1"/>
    </source>
</evidence>
<proteinExistence type="inferred from homology"/>
<protein>
    <recommendedName>
        <fullName evidence="4">Epoxide hydrolase N-terminal domain-containing protein</fullName>
    </recommendedName>
</protein>
<evidence type="ECO:0000259" key="4">
    <source>
        <dbReference type="Pfam" id="PF06441"/>
    </source>
</evidence>
<dbReference type="SUPFAM" id="SSF53474">
    <property type="entry name" value="alpha/beta-Hydrolases"/>
    <property type="match status" value="1"/>
</dbReference>
<comment type="caution">
    <text evidence="5">The sequence shown here is derived from an EMBL/GenBank/DDBJ whole genome shotgun (WGS) entry which is preliminary data.</text>
</comment>
<dbReference type="GO" id="GO:0004301">
    <property type="term" value="F:epoxide hydrolase activity"/>
    <property type="evidence" value="ECO:0007669"/>
    <property type="project" value="TreeGrafter"/>
</dbReference>
<name>A0AAN8EN35_9EURO</name>
<gene>
    <name evidence="5" type="ORF">OHC33_003767</name>
</gene>
<dbReference type="InterPro" id="IPR016292">
    <property type="entry name" value="Epoxide_hydrolase"/>
</dbReference>
<dbReference type="AlphaFoldDB" id="A0AAN8EN35"/>
<dbReference type="Pfam" id="PF06441">
    <property type="entry name" value="EHN"/>
    <property type="match status" value="1"/>
</dbReference>
<dbReference type="InterPro" id="IPR029058">
    <property type="entry name" value="AB_hydrolase_fold"/>
</dbReference>
<reference evidence="5 6" key="1">
    <citation type="submission" date="2022-12" db="EMBL/GenBank/DDBJ databases">
        <title>Genomic features and morphological characterization of a novel Knufia sp. strain isolated from spacecraft assembly facility.</title>
        <authorList>
            <person name="Teixeira M."/>
            <person name="Chander A.M."/>
            <person name="Stajich J.E."/>
            <person name="Venkateswaran K."/>
        </authorList>
    </citation>
    <scope>NUCLEOTIDE SEQUENCE [LARGE SCALE GENOMIC DNA]</scope>
    <source>
        <strain evidence="5 6">FJI-L2-BK-P2</strain>
    </source>
</reference>
<dbReference type="PRINTS" id="PR00412">
    <property type="entry name" value="EPOXHYDRLASE"/>
</dbReference>
<keyword evidence="2" id="KW-0378">Hydrolase</keyword>
<sequence length="397" mass="45528">MSDSVRPYRVDVPRSDVERLLRRLKDTRIPTQDIVPNAGSDYGITTGWINDMYNYWLNNFEWYKQQDYMNQWPHFLTEINDQDVHFVHARSKAPGALPLLLIHGWPGSFYEFSQVINPLTKPEDESKQAFHCIVPSLPGFCFSSRPPRGQTLKHVAGMFHTLMQRLGYDKYCVQAGDWGQWVGRELGANPTYAKHVTAIHFNWLPAPLPSDLAASSNPRDQQIHSRVQAWLTSHLAYAIHMRTRPSSLALTLTDNPTALLSFIGEKYDEAVNPNNPLIKSNLWKGHILTTVCLYYFTNCAGTSSLVYFENTWHERFPEEIVKKENRVRVPMGYTSFLWDTRPSVRWGAEQTGNLVFYSERDEAGHFAALECPEGLVEDIRAVVGMVTRGEVKTEEFD</sequence>
<evidence type="ECO:0000256" key="2">
    <source>
        <dbReference type="ARBA" id="ARBA00022801"/>
    </source>
</evidence>